<keyword evidence="1" id="KW-0812">Transmembrane</keyword>
<dbReference type="Proteomes" id="UP000004816">
    <property type="component" value="Unassembled WGS sequence"/>
</dbReference>
<dbReference type="SUPFAM" id="SSF55961">
    <property type="entry name" value="Bet v1-like"/>
    <property type="match status" value="1"/>
</dbReference>
<evidence type="ECO:0000313" key="2">
    <source>
        <dbReference type="EMBL" id="EFV12852.1"/>
    </source>
</evidence>
<accession>E5XS67</accession>
<keyword evidence="3" id="KW-1185">Reference proteome</keyword>
<dbReference type="EMBL" id="ACZI02000002">
    <property type="protein sequence ID" value="EFV12852.1"/>
    <property type="molecule type" value="Genomic_DNA"/>
</dbReference>
<dbReference type="Pfam" id="PF10604">
    <property type="entry name" value="Polyketide_cyc2"/>
    <property type="match status" value="1"/>
</dbReference>
<dbReference type="RefSeq" id="WP_007470588.1">
    <property type="nucleotide sequence ID" value="NZ_KI391953.1"/>
</dbReference>
<name>E5XS67_SEGRC</name>
<comment type="caution">
    <text evidence="2">The sequence shown here is derived from an EMBL/GenBank/DDBJ whole genome shotgun (WGS) entry which is preliminary data.</text>
</comment>
<dbReference type="CDD" id="cd07821">
    <property type="entry name" value="PYR_PYL_RCAR_like"/>
    <property type="match status" value="1"/>
</dbReference>
<dbReference type="OrthoDB" id="4546998at2"/>
<dbReference type="AlphaFoldDB" id="E5XS67"/>
<dbReference type="eggNOG" id="COG3832">
    <property type="taxonomic scope" value="Bacteria"/>
</dbReference>
<evidence type="ECO:0000313" key="3">
    <source>
        <dbReference type="Proteomes" id="UP000004816"/>
    </source>
</evidence>
<feature type="transmembrane region" description="Helical" evidence="1">
    <location>
        <begin position="20"/>
        <end position="47"/>
    </location>
</feature>
<proteinExistence type="predicted"/>
<dbReference type="InterPro" id="IPR019587">
    <property type="entry name" value="Polyketide_cyclase/dehydratase"/>
</dbReference>
<evidence type="ECO:0008006" key="4">
    <source>
        <dbReference type="Google" id="ProtNLM"/>
    </source>
</evidence>
<dbReference type="STRING" id="679197.HMPREF9336_02339"/>
<keyword evidence="1" id="KW-1133">Transmembrane helix</keyword>
<dbReference type="InterPro" id="IPR023393">
    <property type="entry name" value="START-like_dom_sf"/>
</dbReference>
<organism evidence="2 3">
    <name type="scientific">Segniliparus rugosus (strain ATCC BAA-974 / DSM 45345 / CCUG 50838 / CIP 108380 / JCM 13579 / CDC 945)</name>
    <dbReference type="NCBI Taxonomy" id="679197"/>
    <lineage>
        <taxon>Bacteria</taxon>
        <taxon>Bacillati</taxon>
        <taxon>Actinomycetota</taxon>
        <taxon>Actinomycetes</taxon>
        <taxon>Mycobacteriales</taxon>
        <taxon>Segniliparaceae</taxon>
        <taxon>Segniliparus</taxon>
    </lineage>
</organism>
<dbReference type="Gene3D" id="3.30.530.20">
    <property type="match status" value="1"/>
</dbReference>
<gene>
    <name evidence="2" type="ORF">HMPREF9336_02339</name>
</gene>
<protein>
    <recommendedName>
        <fullName evidence="4">Polyketide cyclase / dehydrase and lipid transport</fullName>
    </recommendedName>
</protein>
<dbReference type="HOGENOM" id="CLU_106644_0_0_11"/>
<keyword evidence="1" id="KW-0472">Membrane</keyword>
<evidence type="ECO:0000256" key="1">
    <source>
        <dbReference type="SAM" id="Phobius"/>
    </source>
</evidence>
<sequence length="215" mass="24092">MKDIPDFRSFTFFQNIDPQVILAAVLFFIGVSVLVVVILAAIAALAARSGPASSGRFLVQRVDGLDLDQYFAKRATFSTTVRLELPLGPEKVWKALCDEEFLSWLPTVRGHQYRTDVRAVGARRTLLSVFCALEEQFIVVEQEKTLVYSVIGASLPGLRDATERFVLEPTKGGGTLLKWTTGFSPVLVWWLPVRWLSPFIRPFLKIALSGLRHRV</sequence>
<reference evidence="2 3" key="1">
    <citation type="journal article" date="2011" name="Stand. Genomic Sci.">
        <title>High quality draft genome sequence of Segniliparus rugosus CDC 945(T)= (ATCC BAA-974(T)).</title>
        <authorList>
            <person name="Earl A.M."/>
            <person name="Desjardins C.A."/>
            <person name="Fitzgerald M.G."/>
            <person name="Arachchi H.M."/>
            <person name="Zeng Q."/>
            <person name="Mehta T."/>
            <person name="Griggs A."/>
            <person name="Birren B.W."/>
            <person name="Toney N.C."/>
            <person name="Carr J."/>
            <person name="Posey J."/>
            <person name="Butler W.R."/>
        </authorList>
    </citation>
    <scope>NUCLEOTIDE SEQUENCE [LARGE SCALE GENOMIC DNA]</scope>
    <source>
        <strain evidence="3">ATCC BAA-974 / DSM 45345 / CCUG 50838 / CIP 108380 / JCM 13579 / CDC 945</strain>
    </source>
</reference>